<comment type="caution">
    <text evidence="1">The sequence shown here is derived from an EMBL/GenBank/DDBJ whole genome shotgun (WGS) entry which is preliminary data.</text>
</comment>
<dbReference type="Proteomes" id="UP000186922">
    <property type="component" value="Unassembled WGS sequence"/>
</dbReference>
<name>A0A1D1W8G4_RAMVA</name>
<gene>
    <name evidence="1" type="primary">RvY_19159-1</name>
    <name evidence="1" type="synonym">RvY_19159.1</name>
    <name evidence="1" type="ORF">RvY_19159</name>
</gene>
<reference evidence="1 2" key="1">
    <citation type="journal article" date="2016" name="Nat. Commun.">
        <title>Extremotolerant tardigrade genome and improved radiotolerance of human cultured cells by tardigrade-unique protein.</title>
        <authorList>
            <person name="Hashimoto T."/>
            <person name="Horikawa D.D."/>
            <person name="Saito Y."/>
            <person name="Kuwahara H."/>
            <person name="Kozuka-Hata H."/>
            <person name="Shin-I T."/>
            <person name="Minakuchi Y."/>
            <person name="Ohishi K."/>
            <person name="Motoyama A."/>
            <person name="Aizu T."/>
            <person name="Enomoto A."/>
            <person name="Kondo K."/>
            <person name="Tanaka S."/>
            <person name="Hara Y."/>
            <person name="Koshikawa S."/>
            <person name="Sagara H."/>
            <person name="Miura T."/>
            <person name="Yokobori S."/>
            <person name="Miyagawa K."/>
            <person name="Suzuki Y."/>
            <person name="Kubo T."/>
            <person name="Oyama M."/>
            <person name="Kohara Y."/>
            <person name="Fujiyama A."/>
            <person name="Arakawa K."/>
            <person name="Katayama T."/>
            <person name="Toyoda A."/>
            <person name="Kunieda T."/>
        </authorList>
    </citation>
    <scope>NUCLEOTIDE SEQUENCE [LARGE SCALE GENOMIC DNA]</scope>
    <source>
        <strain evidence="1 2">YOKOZUNA-1</strain>
    </source>
</reference>
<evidence type="ECO:0000313" key="2">
    <source>
        <dbReference type="Proteomes" id="UP000186922"/>
    </source>
</evidence>
<organism evidence="1 2">
    <name type="scientific">Ramazzottius varieornatus</name>
    <name type="common">Water bear</name>
    <name type="synonym">Tardigrade</name>
    <dbReference type="NCBI Taxonomy" id="947166"/>
    <lineage>
        <taxon>Eukaryota</taxon>
        <taxon>Metazoa</taxon>
        <taxon>Ecdysozoa</taxon>
        <taxon>Tardigrada</taxon>
        <taxon>Eutardigrada</taxon>
        <taxon>Parachela</taxon>
        <taxon>Hypsibioidea</taxon>
        <taxon>Ramazzottiidae</taxon>
        <taxon>Ramazzottius</taxon>
    </lineage>
</organism>
<evidence type="ECO:0000313" key="1">
    <source>
        <dbReference type="EMBL" id="GAV09655.1"/>
    </source>
</evidence>
<keyword evidence="2" id="KW-1185">Reference proteome</keyword>
<protein>
    <submittedName>
        <fullName evidence="1">Uncharacterized protein</fullName>
    </submittedName>
</protein>
<proteinExistence type="predicted"/>
<accession>A0A1D1W8G4</accession>
<sequence>MGLERRRIVQVALDEVLLERNGAVISHLMLASFRGGMLTDLHVGNSVHYVRRETKNVKWRACRRSGSCLFVPGVRVRLCFITTALNNQNSSPQITQSLLMRYTLFVA</sequence>
<dbReference type="EMBL" id="BDGG01000025">
    <property type="protein sequence ID" value="GAV09655.1"/>
    <property type="molecule type" value="Genomic_DNA"/>
</dbReference>
<dbReference type="AlphaFoldDB" id="A0A1D1W8G4"/>